<reference evidence="3 4" key="1">
    <citation type="submission" date="2020-10" db="EMBL/GenBank/DDBJ databases">
        <title>Complete genome sequence of Paludibaculum fermentans P105T, a facultatively anaerobic acidobacterium capable of dissimilatory Fe(III) reduction.</title>
        <authorList>
            <person name="Dedysh S.N."/>
            <person name="Beletsky A.V."/>
            <person name="Kulichevskaya I.S."/>
            <person name="Mardanov A.V."/>
            <person name="Ravin N.V."/>
        </authorList>
    </citation>
    <scope>NUCLEOTIDE SEQUENCE [LARGE SCALE GENOMIC DNA]</scope>
    <source>
        <strain evidence="3 4">P105</strain>
    </source>
</reference>
<evidence type="ECO:0000256" key="1">
    <source>
        <dbReference type="ARBA" id="ARBA00022729"/>
    </source>
</evidence>
<protein>
    <submittedName>
        <fullName evidence="3">DUF4352 domain-containing protein</fullName>
    </submittedName>
</protein>
<sequence>MGSPAAVGPLTYTVLDTEWKESLEGSLGAKLPEHRFLVVNVSITNGSGGDVNVPLLALIDADGKEYREMDKGEGVAQWLGLLRPVPPAQTLNGHILFDVPLGGYKLRISSGGDAESETTALVDLPLRVEAPPIKGVDSLATPASPK</sequence>
<dbReference type="EMBL" id="CP063849">
    <property type="protein sequence ID" value="QOY86758.1"/>
    <property type="molecule type" value="Genomic_DNA"/>
</dbReference>
<dbReference type="KEGG" id="pfer:IRI77_28835"/>
<accession>A0A7S7NN94</accession>
<organism evidence="3 4">
    <name type="scientific">Paludibaculum fermentans</name>
    <dbReference type="NCBI Taxonomy" id="1473598"/>
    <lineage>
        <taxon>Bacteria</taxon>
        <taxon>Pseudomonadati</taxon>
        <taxon>Acidobacteriota</taxon>
        <taxon>Terriglobia</taxon>
        <taxon>Bryobacterales</taxon>
        <taxon>Bryobacteraceae</taxon>
        <taxon>Paludibaculum</taxon>
    </lineage>
</organism>
<dbReference type="InterPro" id="IPR029051">
    <property type="entry name" value="DUF4352"/>
</dbReference>
<name>A0A7S7NN94_PALFE</name>
<dbReference type="RefSeq" id="WP_194448427.1">
    <property type="nucleotide sequence ID" value="NZ_CP063849.1"/>
</dbReference>
<keyword evidence="1" id="KW-0732">Signal</keyword>
<dbReference type="AlphaFoldDB" id="A0A7S7NN94"/>
<dbReference type="Pfam" id="PF11611">
    <property type="entry name" value="DUF4352"/>
    <property type="match status" value="1"/>
</dbReference>
<dbReference type="InterPro" id="IPR029050">
    <property type="entry name" value="Immunoprotect_excell_Ig-like"/>
</dbReference>
<feature type="domain" description="DUF4352" evidence="2">
    <location>
        <begin position="2"/>
        <end position="108"/>
    </location>
</feature>
<evidence type="ECO:0000313" key="4">
    <source>
        <dbReference type="Proteomes" id="UP000593892"/>
    </source>
</evidence>
<keyword evidence="4" id="KW-1185">Reference proteome</keyword>
<evidence type="ECO:0000313" key="3">
    <source>
        <dbReference type="EMBL" id="QOY86758.1"/>
    </source>
</evidence>
<evidence type="ECO:0000259" key="2">
    <source>
        <dbReference type="Pfam" id="PF11611"/>
    </source>
</evidence>
<dbReference type="Proteomes" id="UP000593892">
    <property type="component" value="Chromosome"/>
</dbReference>
<gene>
    <name evidence="3" type="ORF">IRI77_28835</name>
</gene>
<proteinExistence type="predicted"/>
<dbReference type="Gene3D" id="2.60.40.1240">
    <property type="match status" value="1"/>
</dbReference>